<organism evidence="2 3">
    <name type="scientific">Humisphaera borealis</name>
    <dbReference type="NCBI Taxonomy" id="2807512"/>
    <lineage>
        <taxon>Bacteria</taxon>
        <taxon>Pseudomonadati</taxon>
        <taxon>Planctomycetota</taxon>
        <taxon>Phycisphaerae</taxon>
        <taxon>Tepidisphaerales</taxon>
        <taxon>Tepidisphaeraceae</taxon>
        <taxon>Humisphaera</taxon>
    </lineage>
</organism>
<evidence type="ECO:0000256" key="1">
    <source>
        <dbReference type="SAM" id="Phobius"/>
    </source>
</evidence>
<dbReference type="EMBL" id="CP063458">
    <property type="protein sequence ID" value="QOV92165.1"/>
    <property type="molecule type" value="Genomic_DNA"/>
</dbReference>
<reference evidence="2 3" key="1">
    <citation type="submission" date="2020-10" db="EMBL/GenBank/DDBJ databases">
        <title>Wide distribution of Phycisphaera-like planctomycetes from WD2101 soil group in peatlands and genome analysis of the first cultivated representative.</title>
        <authorList>
            <person name="Dedysh S.N."/>
            <person name="Beletsky A.V."/>
            <person name="Ivanova A."/>
            <person name="Kulichevskaya I.S."/>
            <person name="Suzina N.E."/>
            <person name="Philippov D.A."/>
            <person name="Rakitin A.L."/>
            <person name="Mardanov A.V."/>
            <person name="Ravin N.V."/>
        </authorList>
    </citation>
    <scope>NUCLEOTIDE SEQUENCE [LARGE SCALE GENOMIC DNA]</scope>
    <source>
        <strain evidence="2 3">M1803</strain>
    </source>
</reference>
<feature type="transmembrane region" description="Helical" evidence="1">
    <location>
        <begin position="48"/>
        <end position="69"/>
    </location>
</feature>
<accession>A0A7M2X3A9</accession>
<sequence>MSNSPHIPVISYAADVLTRYGIAYESNGRHARLVVPWSRHLLYRLSELAIPCFLLFYAAGSAFGIIQLLDSPRPPLGWELAVAYHAFLGITFVLATVIGIRECMRLFGQRTVFELGDHWLTIHDHDGRGRPRTRSWDRTHIGDIRTGPVPWTASEFLGHGLHIQITGKTILEVMPGHPPQVALWIANCLNAALRCPVGQLAMRS</sequence>
<evidence type="ECO:0000313" key="2">
    <source>
        <dbReference type="EMBL" id="QOV92165.1"/>
    </source>
</evidence>
<feature type="transmembrane region" description="Helical" evidence="1">
    <location>
        <begin position="81"/>
        <end position="100"/>
    </location>
</feature>
<dbReference type="AlphaFoldDB" id="A0A7M2X3A9"/>
<dbReference type="RefSeq" id="WP_206295495.1">
    <property type="nucleotide sequence ID" value="NZ_CP063458.1"/>
</dbReference>
<dbReference type="Proteomes" id="UP000593765">
    <property type="component" value="Chromosome"/>
</dbReference>
<protein>
    <submittedName>
        <fullName evidence="2">Uncharacterized protein</fullName>
    </submittedName>
</protein>
<keyword evidence="1" id="KW-0472">Membrane</keyword>
<dbReference type="KEGG" id="hbs:IPV69_12735"/>
<keyword evidence="1" id="KW-1133">Transmembrane helix</keyword>
<proteinExistence type="predicted"/>
<keyword evidence="3" id="KW-1185">Reference proteome</keyword>
<keyword evidence="1" id="KW-0812">Transmembrane</keyword>
<name>A0A7M2X3A9_9BACT</name>
<gene>
    <name evidence="2" type="ORF">IPV69_12735</name>
</gene>
<evidence type="ECO:0000313" key="3">
    <source>
        <dbReference type="Proteomes" id="UP000593765"/>
    </source>
</evidence>